<dbReference type="Proteomes" id="UP000327194">
    <property type="component" value="Chromosome"/>
</dbReference>
<protein>
    <submittedName>
        <fullName evidence="1">DUF1934 family protein</fullName>
    </submittedName>
</protein>
<dbReference type="KEGG" id="lfv:LF543_05755"/>
<dbReference type="Pfam" id="PF09148">
    <property type="entry name" value="DUF1934"/>
    <property type="match status" value="1"/>
</dbReference>
<dbReference type="SUPFAM" id="SSF50814">
    <property type="entry name" value="Lipocalins"/>
    <property type="match status" value="1"/>
</dbReference>
<evidence type="ECO:0000313" key="1">
    <source>
        <dbReference type="EMBL" id="QFX93066.1"/>
    </source>
</evidence>
<proteinExistence type="predicted"/>
<accession>A0AAE6P0W5</accession>
<organism evidence="1 2">
    <name type="scientific">Fructilactobacillus fructivorans</name>
    <dbReference type="NCBI Taxonomy" id="1614"/>
    <lineage>
        <taxon>Bacteria</taxon>
        <taxon>Bacillati</taxon>
        <taxon>Bacillota</taxon>
        <taxon>Bacilli</taxon>
        <taxon>Lactobacillales</taxon>
        <taxon>Lactobacillaceae</taxon>
        <taxon>Fructilactobacillus</taxon>
    </lineage>
</organism>
<dbReference type="InterPro" id="IPR012674">
    <property type="entry name" value="Calycin"/>
</dbReference>
<dbReference type="EMBL" id="CP045562">
    <property type="protein sequence ID" value="QFX93066.1"/>
    <property type="molecule type" value="Genomic_DNA"/>
</dbReference>
<gene>
    <name evidence="1" type="ORF">LF543_05755</name>
</gene>
<dbReference type="AlphaFoldDB" id="A0AAE6P0W5"/>
<evidence type="ECO:0000313" key="2">
    <source>
        <dbReference type="Proteomes" id="UP000327194"/>
    </source>
</evidence>
<reference evidence="1 2" key="1">
    <citation type="submission" date="2019-10" db="EMBL/GenBank/DDBJ databases">
        <title>Genome sequencing of Lactobacillus fructivorans.</title>
        <authorList>
            <person name="Kim K."/>
        </authorList>
    </citation>
    <scope>NUCLEOTIDE SEQUENCE [LARGE SCALE GENOMIC DNA]</scope>
    <source>
        <strain evidence="1 2">LF543</strain>
    </source>
</reference>
<sequence length="145" mass="16748">MLTENEKTKKVQVEISTEINQDGNVERHHFEENGQLVTINGNRYLRYVEHVTGQPDVPVTYRIGKDSIRLTRAGDNHLELHFKPNETIEDLYRTPYGNLKIGAHTTSIKQSKDAQTGLEIIEINYELYTNGQKVGDYRVKLQFKC</sequence>
<dbReference type="InterPro" id="IPR015231">
    <property type="entry name" value="DUF1934"/>
</dbReference>
<name>A0AAE6P0W5_9LACO</name>
<dbReference type="Gene3D" id="2.40.128.20">
    <property type="match status" value="1"/>
</dbReference>